<sequence>MKHVEKAILQFLSEHGIWITPNNIAKNTGYGRSYVKQEYRDLLDDGYIESANQPGDPFYRITDAGREYLKTES</sequence>
<organism evidence="1 2">
    <name type="scientific">Haloarcula sebkhae</name>
    <dbReference type="NCBI Taxonomy" id="932660"/>
    <lineage>
        <taxon>Archaea</taxon>
        <taxon>Methanobacteriati</taxon>
        <taxon>Methanobacteriota</taxon>
        <taxon>Stenosarchaea group</taxon>
        <taxon>Halobacteria</taxon>
        <taxon>Halobacteriales</taxon>
        <taxon>Haloarculaceae</taxon>
        <taxon>Haloarcula</taxon>
    </lineage>
</organism>
<dbReference type="SUPFAM" id="SSF46785">
    <property type="entry name" value="Winged helix' DNA-binding domain"/>
    <property type="match status" value="1"/>
</dbReference>
<gene>
    <name evidence="1" type="ORF">GCM10009067_33780</name>
</gene>
<reference evidence="1" key="2">
    <citation type="submission" date="2020-09" db="EMBL/GenBank/DDBJ databases">
        <authorList>
            <person name="Sun Q."/>
            <person name="Ohkuma M."/>
        </authorList>
    </citation>
    <scope>NUCLEOTIDE SEQUENCE</scope>
    <source>
        <strain evidence="1">JCM 19018</strain>
    </source>
</reference>
<dbReference type="OrthoDB" id="285635at2157"/>
<dbReference type="EMBL" id="BMPD01000007">
    <property type="protein sequence ID" value="GGK78677.1"/>
    <property type="molecule type" value="Genomic_DNA"/>
</dbReference>
<dbReference type="Proteomes" id="UP000614221">
    <property type="component" value="Unassembled WGS sequence"/>
</dbReference>
<dbReference type="InterPro" id="IPR036388">
    <property type="entry name" value="WH-like_DNA-bd_sf"/>
</dbReference>
<evidence type="ECO:0000313" key="1">
    <source>
        <dbReference type="EMBL" id="GGK78677.1"/>
    </source>
</evidence>
<dbReference type="RefSeq" id="WP_004592172.1">
    <property type="nucleotide sequence ID" value="NZ_BMPD01000007.1"/>
</dbReference>
<dbReference type="Gene3D" id="1.10.10.10">
    <property type="entry name" value="Winged helix-like DNA-binding domain superfamily/Winged helix DNA-binding domain"/>
    <property type="match status" value="1"/>
</dbReference>
<evidence type="ECO:0000313" key="2">
    <source>
        <dbReference type="Proteomes" id="UP000614221"/>
    </source>
</evidence>
<comment type="caution">
    <text evidence="1">The sequence shown here is derived from an EMBL/GenBank/DDBJ whole genome shotgun (WGS) entry which is preliminary data.</text>
</comment>
<protein>
    <submittedName>
        <fullName evidence="1">Uncharacterized protein</fullName>
    </submittedName>
</protein>
<name>A0A830F2Q4_9EURY</name>
<reference evidence="1" key="1">
    <citation type="journal article" date="2014" name="Int. J. Syst. Evol. Microbiol.">
        <title>Complete genome sequence of Corynebacterium casei LMG S-19264T (=DSM 44701T), isolated from a smear-ripened cheese.</title>
        <authorList>
            <consortium name="US DOE Joint Genome Institute (JGI-PGF)"/>
            <person name="Walter F."/>
            <person name="Albersmeier A."/>
            <person name="Kalinowski J."/>
            <person name="Ruckert C."/>
        </authorList>
    </citation>
    <scope>NUCLEOTIDE SEQUENCE</scope>
    <source>
        <strain evidence="1">JCM 19018</strain>
    </source>
</reference>
<proteinExistence type="predicted"/>
<dbReference type="AlphaFoldDB" id="A0A830F2Q4"/>
<dbReference type="InterPro" id="IPR036390">
    <property type="entry name" value="WH_DNA-bd_sf"/>
</dbReference>
<accession>A0A830F2Q4</accession>